<dbReference type="PANTHER" id="PTHR42711">
    <property type="entry name" value="ABC TRANSPORTER ATP-BINDING PROTEIN"/>
    <property type="match status" value="1"/>
</dbReference>
<name>A0A7C4LJQ3_9PLAN</name>
<dbReference type="PANTHER" id="PTHR42711:SF5">
    <property type="entry name" value="ABC TRANSPORTER ATP-BINDING PROTEIN NATA"/>
    <property type="match status" value="1"/>
</dbReference>
<organism evidence="8">
    <name type="scientific">Schlesneria paludicola</name>
    <dbReference type="NCBI Taxonomy" id="360056"/>
    <lineage>
        <taxon>Bacteria</taxon>
        <taxon>Pseudomonadati</taxon>
        <taxon>Planctomycetota</taxon>
        <taxon>Planctomycetia</taxon>
        <taxon>Planctomycetales</taxon>
        <taxon>Planctomycetaceae</taxon>
        <taxon>Schlesneria</taxon>
    </lineage>
</organism>
<dbReference type="InterPro" id="IPR050763">
    <property type="entry name" value="ABC_transporter_ATP-binding"/>
</dbReference>
<accession>A0A7C4LJQ3</accession>
<keyword evidence="3" id="KW-0536">Nodulation</keyword>
<comment type="similarity">
    <text evidence="1">Belongs to the ABC transporter superfamily.</text>
</comment>
<evidence type="ECO:0000256" key="2">
    <source>
        <dbReference type="ARBA" id="ARBA00022448"/>
    </source>
</evidence>
<dbReference type="AlphaFoldDB" id="A0A7C4LJQ3"/>
<evidence type="ECO:0000256" key="1">
    <source>
        <dbReference type="ARBA" id="ARBA00005417"/>
    </source>
</evidence>
<dbReference type="GO" id="GO:0016887">
    <property type="term" value="F:ATP hydrolysis activity"/>
    <property type="evidence" value="ECO:0007669"/>
    <property type="project" value="InterPro"/>
</dbReference>
<dbReference type="InterPro" id="IPR003439">
    <property type="entry name" value="ABC_transporter-like_ATP-bd"/>
</dbReference>
<evidence type="ECO:0000256" key="4">
    <source>
        <dbReference type="ARBA" id="ARBA00022741"/>
    </source>
</evidence>
<evidence type="ECO:0000256" key="5">
    <source>
        <dbReference type="ARBA" id="ARBA00022840"/>
    </source>
</evidence>
<dbReference type="SUPFAM" id="SSF52540">
    <property type="entry name" value="P-loop containing nucleoside triphosphate hydrolases"/>
    <property type="match status" value="1"/>
</dbReference>
<feature type="domain" description="ABC transporter" evidence="7">
    <location>
        <begin position="2"/>
        <end position="236"/>
    </location>
</feature>
<reference evidence="8" key="1">
    <citation type="journal article" date="2020" name="mSystems">
        <title>Genome- and Community-Level Interaction Insights into Carbon Utilization and Element Cycling Functions of Hydrothermarchaeota in Hydrothermal Sediment.</title>
        <authorList>
            <person name="Zhou Z."/>
            <person name="Liu Y."/>
            <person name="Xu W."/>
            <person name="Pan J."/>
            <person name="Luo Z.H."/>
            <person name="Li M."/>
        </authorList>
    </citation>
    <scope>NUCLEOTIDE SEQUENCE [LARGE SCALE GENOMIC DNA]</scope>
    <source>
        <strain evidence="8">SpSt-508</strain>
    </source>
</reference>
<sequence length="267" mass="29073">MIFVDSLTKDFCSGGQFHRAVDGVSFRVAPGEVYGLLGPNGAGKTTTLRMMLGLLSPTSGDAVIGGHRVSREPDAVKRQIGLVSASAGLYQWLTPRETLLYFADLYGVLPAVAQSRLETLSRLLDCAGFLDQRCATLSTGQKQRVTLARALIHDPPVMLLDEPTRGLDIVGTHVIFEYIRHLRDQGKAVVVCTHRLDEAGQLCDRLGLLHQGRLKYEGNLSELQRITGRSTLFEMFLDLLATGHGPLAIGPHEPSHRQPDGAAVPRT</sequence>
<feature type="region of interest" description="Disordered" evidence="6">
    <location>
        <begin position="248"/>
        <end position="267"/>
    </location>
</feature>
<dbReference type="EMBL" id="DSVQ01000012">
    <property type="protein sequence ID" value="HGT38822.1"/>
    <property type="molecule type" value="Genomic_DNA"/>
</dbReference>
<keyword evidence="2" id="KW-0813">Transport</keyword>
<dbReference type="Pfam" id="PF00005">
    <property type="entry name" value="ABC_tran"/>
    <property type="match status" value="1"/>
</dbReference>
<dbReference type="SMART" id="SM00382">
    <property type="entry name" value="AAA"/>
    <property type="match status" value="1"/>
</dbReference>
<evidence type="ECO:0000256" key="6">
    <source>
        <dbReference type="SAM" id="MobiDB-lite"/>
    </source>
</evidence>
<dbReference type="Gene3D" id="3.40.50.300">
    <property type="entry name" value="P-loop containing nucleotide triphosphate hydrolases"/>
    <property type="match status" value="1"/>
</dbReference>
<comment type="caution">
    <text evidence="8">The sequence shown here is derived from an EMBL/GenBank/DDBJ whole genome shotgun (WGS) entry which is preliminary data.</text>
</comment>
<keyword evidence="5 8" id="KW-0067">ATP-binding</keyword>
<gene>
    <name evidence="8" type="ORF">ENS64_06100</name>
</gene>
<proteinExistence type="inferred from homology"/>
<evidence type="ECO:0000313" key="8">
    <source>
        <dbReference type="EMBL" id="HGT38822.1"/>
    </source>
</evidence>
<dbReference type="InterPro" id="IPR027417">
    <property type="entry name" value="P-loop_NTPase"/>
</dbReference>
<dbReference type="GO" id="GO:0005524">
    <property type="term" value="F:ATP binding"/>
    <property type="evidence" value="ECO:0007669"/>
    <property type="project" value="UniProtKB-KW"/>
</dbReference>
<evidence type="ECO:0000256" key="3">
    <source>
        <dbReference type="ARBA" id="ARBA00022458"/>
    </source>
</evidence>
<dbReference type="PROSITE" id="PS50893">
    <property type="entry name" value="ABC_TRANSPORTER_2"/>
    <property type="match status" value="1"/>
</dbReference>
<protein>
    <submittedName>
        <fullName evidence="8">ATP-binding cassette domain-containing protein</fullName>
    </submittedName>
</protein>
<dbReference type="InterPro" id="IPR003593">
    <property type="entry name" value="AAA+_ATPase"/>
</dbReference>
<keyword evidence="4" id="KW-0547">Nucleotide-binding</keyword>
<evidence type="ECO:0000259" key="7">
    <source>
        <dbReference type="PROSITE" id="PS50893"/>
    </source>
</evidence>